<sequence length="193" mass="21668">MQKSNIGTLFNLFDWFHEDNTKDVKEILRKVSLVEGLVSVTNSQLVEQLFNSMRKDLYFLNRKSPGVHVLICRLMLQFHNEKSNNFIKKLQIPAQEELVMEDTVSLEIPAVVQCSLEETPAAQEEAPVAQEGEQSAPVTASTTAMAFKKVIPDAWKGTESQVWTGPYSGLKERTWRVSDRDVACPVPESSPGT</sequence>
<organism evidence="1 2">
    <name type="scientific">Mytilus coruscus</name>
    <name type="common">Sea mussel</name>
    <dbReference type="NCBI Taxonomy" id="42192"/>
    <lineage>
        <taxon>Eukaryota</taxon>
        <taxon>Metazoa</taxon>
        <taxon>Spiralia</taxon>
        <taxon>Lophotrochozoa</taxon>
        <taxon>Mollusca</taxon>
        <taxon>Bivalvia</taxon>
        <taxon>Autobranchia</taxon>
        <taxon>Pteriomorphia</taxon>
        <taxon>Mytilida</taxon>
        <taxon>Mytiloidea</taxon>
        <taxon>Mytilidae</taxon>
        <taxon>Mytilinae</taxon>
        <taxon>Mytilus</taxon>
    </lineage>
</organism>
<dbReference type="EMBL" id="CACVKT020003829">
    <property type="protein sequence ID" value="CAC5385991.1"/>
    <property type="molecule type" value="Genomic_DNA"/>
</dbReference>
<dbReference type="AlphaFoldDB" id="A0A6J8BRL0"/>
<dbReference type="PANTHER" id="PTHR17609">
    <property type="entry name" value="HMG DOMAIN-CONTAINING PROTEIN 3"/>
    <property type="match status" value="1"/>
</dbReference>
<dbReference type="PANTHER" id="PTHR17609:SF3">
    <property type="entry name" value="SAP DOMAIN-CONTAINING PROTEIN"/>
    <property type="match status" value="1"/>
</dbReference>
<keyword evidence="2" id="KW-1185">Reference proteome</keyword>
<gene>
    <name evidence="1" type="ORF">MCOR_21483</name>
</gene>
<name>A0A6J8BRL0_MYTCO</name>
<dbReference type="Proteomes" id="UP000507470">
    <property type="component" value="Unassembled WGS sequence"/>
</dbReference>
<evidence type="ECO:0000313" key="2">
    <source>
        <dbReference type="Proteomes" id="UP000507470"/>
    </source>
</evidence>
<reference evidence="1 2" key="1">
    <citation type="submission" date="2020-06" db="EMBL/GenBank/DDBJ databases">
        <authorList>
            <person name="Li R."/>
            <person name="Bekaert M."/>
        </authorList>
    </citation>
    <scope>NUCLEOTIDE SEQUENCE [LARGE SCALE GENOMIC DNA]</scope>
    <source>
        <strain evidence="2">wild</strain>
    </source>
</reference>
<accession>A0A6J8BRL0</accession>
<dbReference type="OrthoDB" id="6156876at2759"/>
<dbReference type="InterPro" id="IPR039598">
    <property type="entry name" value="HMGXB3"/>
</dbReference>
<protein>
    <submittedName>
        <fullName evidence="1">Uncharacterized protein</fullName>
    </submittedName>
</protein>
<evidence type="ECO:0000313" key="1">
    <source>
        <dbReference type="EMBL" id="CAC5385991.1"/>
    </source>
</evidence>
<proteinExistence type="predicted"/>